<dbReference type="EMBL" id="NWBU01000004">
    <property type="protein sequence ID" value="PTQ13131.1"/>
    <property type="molecule type" value="Genomic_DNA"/>
</dbReference>
<evidence type="ECO:0000313" key="2">
    <source>
        <dbReference type="Proteomes" id="UP000244162"/>
    </source>
</evidence>
<sequence>MRSLILSLLFATTAAGGQPASAPPRGYVPPEPLPIARLEAREVRRFSAPEARQGVAVDARFFYAIVNSRIGKYDKQTGKKLAEWIGDRRRITHLNSCVAAEARLICANSNFPQVPMASSVEIFDTATMRHIQSVPLGMRLGSLTWVERKDGVWWAGFANYDEKGGEPGHDHRFTMVAKSDDGWRQIGGYRFPDTVLQVFAPLSNSGGSWGDDGLLYVTGHDASEIYVLREPGEGPVLEHVATIAAPLEGQAWAWDRSAGRALYGITRRDGEVVMMTIPPVPLPARPAE</sequence>
<keyword evidence="2" id="KW-1185">Reference proteome</keyword>
<proteinExistence type="predicted"/>
<accession>A0A2T5G1Z1</accession>
<organism evidence="1 2">
    <name type="scientific">Sphingomonas oleivorans</name>
    <dbReference type="NCBI Taxonomy" id="1735121"/>
    <lineage>
        <taxon>Bacteria</taxon>
        <taxon>Pseudomonadati</taxon>
        <taxon>Pseudomonadota</taxon>
        <taxon>Alphaproteobacteria</taxon>
        <taxon>Sphingomonadales</taxon>
        <taxon>Sphingomonadaceae</taxon>
        <taxon>Sphingomonas</taxon>
    </lineage>
</organism>
<dbReference type="Proteomes" id="UP000244162">
    <property type="component" value="Unassembled WGS sequence"/>
</dbReference>
<gene>
    <name evidence="1" type="ORF">CLG96_03095</name>
</gene>
<name>A0A2T5G1Z1_9SPHN</name>
<dbReference type="OrthoDB" id="839202at2"/>
<evidence type="ECO:0000313" key="1">
    <source>
        <dbReference type="EMBL" id="PTQ13131.1"/>
    </source>
</evidence>
<protein>
    <submittedName>
        <fullName evidence="1">Uncharacterized protein</fullName>
    </submittedName>
</protein>
<comment type="caution">
    <text evidence="1">The sequence shown here is derived from an EMBL/GenBank/DDBJ whole genome shotgun (WGS) entry which is preliminary data.</text>
</comment>
<dbReference type="AlphaFoldDB" id="A0A2T5G1Z1"/>
<dbReference type="SUPFAM" id="SSF75011">
    <property type="entry name" value="3-carboxy-cis,cis-mucoante lactonizing enzyme"/>
    <property type="match status" value="1"/>
</dbReference>
<dbReference type="RefSeq" id="WP_107966365.1">
    <property type="nucleotide sequence ID" value="NZ_NWBU01000004.1"/>
</dbReference>
<reference evidence="1 2" key="1">
    <citation type="submission" date="2017-09" db="EMBL/GenBank/DDBJ databases">
        <title>Sphingomonas panjinensis sp.nov., isolated from oil-contaminated soil.</title>
        <authorList>
            <person name="Wang L."/>
            <person name="Chen L."/>
        </authorList>
    </citation>
    <scope>NUCLEOTIDE SEQUENCE [LARGE SCALE GENOMIC DNA]</scope>
    <source>
        <strain evidence="1 2">FW-11</strain>
    </source>
</reference>